<evidence type="ECO:0000256" key="3">
    <source>
        <dbReference type="ARBA" id="ARBA00022827"/>
    </source>
</evidence>
<dbReference type="AlphaFoldDB" id="A0A437M7C4"/>
<dbReference type="SUPFAM" id="SSF51905">
    <property type="entry name" value="FAD/NAD(P)-binding domain"/>
    <property type="match status" value="1"/>
</dbReference>
<dbReference type="RefSeq" id="WP_127742324.1">
    <property type="nucleotide sequence ID" value="NZ_SACN01000001.1"/>
</dbReference>
<reference evidence="7 8" key="1">
    <citation type="submission" date="2019-01" db="EMBL/GenBank/DDBJ databases">
        <authorList>
            <person name="Chen W.-M."/>
        </authorList>
    </citation>
    <scope>NUCLEOTIDE SEQUENCE [LARGE SCALE GENOMIC DNA]</scope>
    <source>
        <strain evidence="7 8">CCP-7</strain>
    </source>
</reference>
<dbReference type="Proteomes" id="UP000282971">
    <property type="component" value="Unassembled WGS sequence"/>
</dbReference>
<dbReference type="InterPro" id="IPR036188">
    <property type="entry name" value="FAD/NAD-bd_sf"/>
</dbReference>
<evidence type="ECO:0000256" key="1">
    <source>
        <dbReference type="ARBA" id="ARBA00001974"/>
    </source>
</evidence>
<keyword evidence="8" id="KW-1185">Reference proteome</keyword>
<comment type="cofactor">
    <cofactor evidence="1">
        <name>FAD</name>
        <dbReference type="ChEBI" id="CHEBI:57692"/>
    </cofactor>
</comment>
<dbReference type="PANTHER" id="PTHR43104">
    <property type="entry name" value="L-2-HYDROXYGLUTARATE DEHYDROGENASE, MITOCHONDRIAL"/>
    <property type="match status" value="1"/>
</dbReference>
<name>A0A437M7C4_9SPHN</name>
<evidence type="ECO:0000313" key="7">
    <source>
        <dbReference type="EMBL" id="RVT93572.1"/>
    </source>
</evidence>
<dbReference type="EMBL" id="SACN01000001">
    <property type="protein sequence ID" value="RVT93572.1"/>
    <property type="molecule type" value="Genomic_DNA"/>
</dbReference>
<keyword evidence="3" id="KW-0274">FAD</keyword>
<keyword evidence="4" id="KW-0560">Oxidoreductase</keyword>
<comment type="caution">
    <text evidence="7">The sequence shown here is derived from an EMBL/GenBank/DDBJ whole genome shotgun (WGS) entry which is preliminary data.</text>
</comment>
<evidence type="ECO:0000313" key="8">
    <source>
        <dbReference type="Proteomes" id="UP000282971"/>
    </source>
</evidence>
<sequence length="373" mass="39207">MADVRSVVVGAGVVGLAIAARLARNGLEPIILDAEADFGTGTSSRNSEVIHAGIYYPAGSLKASLCVRGRALLYDHCARNAVPHRRIGKLIFARDAAQAASLDTIEQAAASAGVDDLIRLDRRGASSYEAELPCHEALFSPSTGIIDAHAYMQSLLGEAEAFGGRFVGRSAVTRLSRRADGWGVHIAGEEDGDRPALTADILINAAGLGAHLLAAQTEGLEPPDRPTIHYARGHYFSYGGKVPFRHLIYPVPVPGGLGTHLTFDLAGGARFGPDVEWIDAIAYGVDTVRGADFLAAARAIWPGIEADRLAPAYSGIRPKLSGPGEPAADFRIDGPDRHGLDGLVNLFGIESPGLTSSLAIAEIVADKLDLAKR</sequence>
<proteinExistence type="inferred from homology"/>
<evidence type="ECO:0000259" key="6">
    <source>
        <dbReference type="Pfam" id="PF01266"/>
    </source>
</evidence>
<protein>
    <submittedName>
        <fullName evidence="7">NAD(P)/FAD-dependent oxidoreductase</fullName>
    </submittedName>
</protein>
<dbReference type="PANTHER" id="PTHR43104:SF4">
    <property type="entry name" value="L-2-HYDROXYGLUTARATE DEHYDROGENASE, MITOCHONDRIAL"/>
    <property type="match status" value="1"/>
</dbReference>
<evidence type="ECO:0000256" key="2">
    <source>
        <dbReference type="ARBA" id="ARBA00022630"/>
    </source>
</evidence>
<dbReference type="Gene3D" id="3.50.50.60">
    <property type="entry name" value="FAD/NAD(P)-binding domain"/>
    <property type="match status" value="1"/>
</dbReference>
<comment type="similarity">
    <text evidence="5">Belongs to the L2HGDH family.</text>
</comment>
<dbReference type="GO" id="GO:0047545">
    <property type="term" value="F:(S)-2-hydroxyglutarate dehydrogenase activity"/>
    <property type="evidence" value="ECO:0007669"/>
    <property type="project" value="TreeGrafter"/>
</dbReference>
<evidence type="ECO:0000256" key="5">
    <source>
        <dbReference type="ARBA" id="ARBA00037941"/>
    </source>
</evidence>
<dbReference type="Gene3D" id="3.30.9.10">
    <property type="entry name" value="D-Amino Acid Oxidase, subunit A, domain 2"/>
    <property type="match status" value="1"/>
</dbReference>
<organism evidence="7 8">
    <name type="scientific">Sphingomonas crocodyli</name>
    <dbReference type="NCBI Taxonomy" id="1979270"/>
    <lineage>
        <taxon>Bacteria</taxon>
        <taxon>Pseudomonadati</taxon>
        <taxon>Pseudomonadota</taxon>
        <taxon>Alphaproteobacteria</taxon>
        <taxon>Sphingomonadales</taxon>
        <taxon>Sphingomonadaceae</taxon>
        <taxon>Sphingomonas</taxon>
    </lineage>
</organism>
<accession>A0A437M7C4</accession>
<gene>
    <name evidence="7" type="ORF">EOD43_06805</name>
</gene>
<dbReference type="OrthoDB" id="9801699at2"/>
<evidence type="ECO:0000256" key="4">
    <source>
        <dbReference type="ARBA" id="ARBA00023002"/>
    </source>
</evidence>
<keyword evidence="2" id="KW-0285">Flavoprotein</keyword>
<feature type="domain" description="FAD dependent oxidoreductase" evidence="6">
    <location>
        <begin position="7"/>
        <end position="366"/>
    </location>
</feature>
<dbReference type="InterPro" id="IPR006076">
    <property type="entry name" value="FAD-dep_OxRdtase"/>
</dbReference>
<dbReference type="Pfam" id="PF01266">
    <property type="entry name" value="DAO"/>
    <property type="match status" value="1"/>
</dbReference>